<dbReference type="GO" id="GO:0070566">
    <property type="term" value="F:adenylyltransferase activity"/>
    <property type="evidence" value="ECO:0007669"/>
    <property type="project" value="InterPro"/>
</dbReference>
<feature type="binding site" evidence="11">
    <location>
        <position position="181"/>
    </location>
    <ligand>
        <name>Zn(2+)</name>
        <dbReference type="ChEBI" id="CHEBI:29105"/>
    </ligand>
</feature>
<dbReference type="Gene3D" id="3.40.250.10">
    <property type="entry name" value="Rhodanese-like domain"/>
    <property type="match status" value="1"/>
</dbReference>
<evidence type="ECO:0000256" key="11">
    <source>
        <dbReference type="HAMAP-Rule" id="MF_03049"/>
    </source>
</evidence>
<comment type="cofactor">
    <cofactor evidence="11">
        <name>Zn(2+)</name>
        <dbReference type="ChEBI" id="CHEBI:29105"/>
    </cofactor>
    <text evidence="11">Binds 1 zinc ion per subunit.</text>
</comment>
<evidence type="ECO:0000256" key="9">
    <source>
        <dbReference type="ARBA" id="ARBA00023150"/>
    </source>
</evidence>
<dbReference type="Proteomes" id="UP000494206">
    <property type="component" value="Unassembled WGS sequence"/>
</dbReference>
<evidence type="ECO:0000256" key="8">
    <source>
        <dbReference type="ARBA" id="ARBA00022840"/>
    </source>
</evidence>
<dbReference type="GO" id="GO:0042292">
    <property type="term" value="F:URM1 activating enzyme activity"/>
    <property type="evidence" value="ECO:0007669"/>
    <property type="project" value="TreeGrafter"/>
</dbReference>
<gene>
    <name evidence="11" type="primary">moc-3</name>
    <name evidence="11" type="synonym">uba-4</name>
    <name evidence="13" type="ORF">CBOVIS_LOCUS8035</name>
</gene>
<keyword evidence="4 11" id="KW-0819">tRNA processing</keyword>
<keyword evidence="2 11" id="KW-0963">Cytoplasm</keyword>
<evidence type="ECO:0000256" key="3">
    <source>
        <dbReference type="ARBA" id="ARBA00022679"/>
    </source>
</evidence>
<comment type="pathway">
    <text evidence="11">tRNA modification; 5-methoxycarbonylmethyl-2-thiouridine-tRNA biosynthesis.</text>
</comment>
<dbReference type="AlphaFoldDB" id="A0A8S1EQG1"/>
<dbReference type="Gene3D" id="3.40.50.720">
    <property type="entry name" value="NAD(P)-binding Rossmann-like Domain"/>
    <property type="match status" value="1"/>
</dbReference>
<feature type="binding site" evidence="11">
    <location>
        <position position="178"/>
    </location>
    <ligand>
        <name>Zn(2+)</name>
        <dbReference type="ChEBI" id="CHEBI:29105"/>
    </ligand>
</feature>
<keyword evidence="7 11" id="KW-0862">Zinc</keyword>
<evidence type="ECO:0000256" key="1">
    <source>
        <dbReference type="ARBA" id="ARBA00004514"/>
    </source>
</evidence>
<dbReference type="InterPro" id="IPR035985">
    <property type="entry name" value="Ubiquitin-activating_enz"/>
</dbReference>
<dbReference type="GO" id="GO:0005829">
    <property type="term" value="C:cytosol"/>
    <property type="evidence" value="ECO:0007669"/>
    <property type="project" value="UniProtKB-SubCell"/>
</dbReference>
<dbReference type="PROSITE" id="PS50206">
    <property type="entry name" value="RHODANESE_3"/>
    <property type="match status" value="1"/>
</dbReference>
<dbReference type="InterPro" id="IPR028885">
    <property type="entry name" value="MOCS3/Uba4"/>
</dbReference>
<dbReference type="GO" id="GO:0046872">
    <property type="term" value="F:metal ion binding"/>
    <property type="evidence" value="ECO:0007669"/>
    <property type="project" value="UniProtKB-KW"/>
</dbReference>
<dbReference type="GO" id="GO:0005524">
    <property type="term" value="F:ATP binding"/>
    <property type="evidence" value="ECO:0007669"/>
    <property type="project" value="UniProtKB-KW"/>
</dbReference>
<proteinExistence type="inferred from homology"/>
<feature type="binding site" evidence="11">
    <location>
        <position position="47"/>
    </location>
    <ligand>
        <name>ATP</name>
        <dbReference type="ChEBI" id="CHEBI:30616"/>
    </ligand>
</feature>
<dbReference type="FunFam" id="3.40.250.10:FF:000014">
    <property type="entry name" value="Adenylyltransferase and sulfurtransferase MOCS3"/>
    <property type="match status" value="1"/>
</dbReference>
<name>A0A8S1EQG1_9PELO</name>
<feature type="active site" description="Glycyl thioester intermediate; for adenylyltransferase activity" evidence="11">
    <location>
        <position position="195"/>
    </location>
</feature>
<sequence length="400" mass="44017">MNDNDWEAGLTKAEAGRYSRQILVNDFGVSGQKKVLGGKVLIVGAGGLGCPVGIYLAGAGIGTIGIVDYDTVSLDNLHRQIAHGENRVGELKVESLKTTILNLNSSINVNAHNTTLDSKTAMDIIREYDVICDCSDNAATRYLVNDVCVILNKPLVSGSALRWDGQLSVYHYGEDCPCYRCLYPSPPDPKMVTNCNEGGVLGPIVGVIGSMQALEVLKILSNSSSSFSGKLLLFNGRTGQSRIIALRKRDRNCAVCGDSPTISNPIDYVLFCGAGAHDKTESIRLLDDSERVSVEDYKIQRRKEKPYLLDTRPPVEFEIAHLPEAKNITLNDVKKLNPEEIVKKLNLPDSQDLFVICHRGNDSQRAVEILRDKLKTHKVRDIIGGYEEWAQKVNPDFPVY</sequence>
<dbReference type="PANTHER" id="PTHR10953">
    <property type="entry name" value="UBIQUITIN-ACTIVATING ENZYME E1"/>
    <property type="match status" value="1"/>
</dbReference>
<dbReference type="CDD" id="cd00757">
    <property type="entry name" value="ThiF_MoeB_HesA_family"/>
    <property type="match status" value="1"/>
</dbReference>
<keyword evidence="10 11" id="KW-0511">Multifunctional enzyme</keyword>
<evidence type="ECO:0000259" key="12">
    <source>
        <dbReference type="PROSITE" id="PS50206"/>
    </source>
</evidence>
<feature type="domain" description="Rhodanese" evidence="12">
    <location>
        <begin position="302"/>
        <end position="398"/>
    </location>
</feature>
<dbReference type="InterPro" id="IPR000594">
    <property type="entry name" value="ThiF_NAD_FAD-bd"/>
</dbReference>
<feature type="binding site" evidence="11">
    <location>
        <begin position="75"/>
        <end position="79"/>
    </location>
    <ligand>
        <name>ATP</name>
        <dbReference type="ChEBI" id="CHEBI:30616"/>
    </ligand>
</feature>
<dbReference type="GO" id="GO:0004792">
    <property type="term" value="F:thiosulfate-cyanide sulfurtransferase activity"/>
    <property type="evidence" value="ECO:0007669"/>
    <property type="project" value="TreeGrafter"/>
</dbReference>
<dbReference type="EC" id="2.8.1.-" evidence="11"/>
<dbReference type="EC" id="2.7.7.-" evidence="11"/>
<comment type="similarity">
    <text evidence="11">In the N-terminal section; belongs to the HesA/MoeB/ThiF family. UBA4 subfamily.</text>
</comment>
<dbReference type="SMART" id="SM00450">
    <property type="entry name" value="RHOD"/>
    <property type="match status" value="1"/>
</dbReference>
<feature type="binding site" evidence="11">
    <location>
        <position position="92"/>
    </location>
    <ligand>
        <name>ATP</name>
        <dbReference type="ChEBI" id="CHEBI:30616"/>
    </ligand>
</feature>
<feature type="binding site" evidence="11">
    <location>
        <position position="68"/>
    </location>
    <ligand>
        <name>ATP</name>
        <dbReference type="ChEBI" id="CHEBI:30616"/>
    </ligand>
</feature>
<keyword evidence="14" id="KW-1185">Reference proteome</keyword>
<dbReference type="FunFam" id="3.40.50.720:FF:000033">
    <property type="entry name" value="Adenylyltransferase and sulfurtransferase MOCS3"/>
    <property type="match status" value="1"/>
</dbReference>
<organism evidence="13 14">
    <name type="scientific">Caenorhabditis bovis</name>
    <dbReference type="NCBI Taxonomy" id="2654633"/>
    <lineage>
        <taxon>Eukaryota</taxon>
        <taxon>Metazoa</taxon>
        <taxon>Ecdysozoa</taxon>
        <taxon>Nematoda</taxon>
        <taxon>Chromadorea</taxon>
        <taxon>Rhabditida</taxon>
        <taxon>Rhabditina</taxon>
        <taxon>Rhabditomorpha</taxon>
        <taxon>Rhabditoidea</taxon>
        <taxon>Rhabditidae</taxon>
        <taxon>Peloderinae</taxon>
        <taxon>Caenorhabditis</taxon>
    </lineage>
</organism>
<dbReference type="OrthoDB" id="10261062at2759"/>
<dbReference type="InterPro" id="IPR036873">
    <property type="entry name" value="Rhodanese-like_dom_sf"/>
</dbReference>
<evidence type="ECO:0000313" key="13">
    <source>
        <dbReference type="EMBL" id="CAB3405892.1"/>
    </source>
</evidence>
<dbReference type="Pfam" id="PF00899">
    <property type="entry name" value="ThiF"/>
    <property type="match status" value="1"/>
</dbReference>
<dbReference type="PANTHER" id="PTHR10953:SF102">
    <property type="entry name" value="ADENYLYLTRANSFERASE AND SULFURTRANSFERASE MOCS3"/>
    <property type="match status" value="1"/>
</dbReference>
<feature type="binding site" evidence="11">
    <location>
        <position position="253"/>
    </location>
    <ligand>
        <name>Zn(2+)</name>
        <dbReference type="ChEBI" id="CHEBI:29105"/>
    </ligand>
</feature>
<dbReference type="GO" id="GO:0032447">
    <property type="term" value="P:protein urmylation"/>
    <property type="evidence" value="ECO:0007669"/>
    <property type="project" value="TreeGrafter"/>
</dbReference>
<evidence type="ECO:0000256" key="10">
    <source>
        <dbReference type="ARBA" id="ARBA00023268"/>
    </source>
</evidence>
<accession>A0A8S1EQG1</accession>
<feature type="active site" description="Cysteine persulfide intermediate; for sulfurtransferase activity" evidence="11">
    <location>
        <position position="357"/>
    </location>
</feature>
<reference evidence="13 14" key="1">
    <citation type="submission" date="2020-04" db="EMBL/GenBank/DDBJ databases">
        <authorList>
            <person name="Laetsch R D."/>
            <person name="Stevens L."/>
            <person name="Kumar S."/>
            <person name="Blaxter L. M."/>
        </authorList>
    </citation>
    <scope>NUCLEOTIDE SEQUENCE [LARGE SCALE GENOMIC DNA]</scope>
</reference>
<evidence type="ECO:0000256" key="5">
    <source>
        <dbReference type="ARBA" id="ARBA00022723"/>
    </source>
</evidence>
<dbReference type="Pfam" id="PF00581">
    <property type="entry name" value="Rhodanese"/>
    <property type="match status" value="1"/>
</dbReference>
<evidence type="ECO:0000313" key="14">
    <source>
        <dbReference type="Proteomes" id="UP000494206"/>
    </source>
</evidence>
<protein>
    <recommendedName>
        <fullName evidence="11">Adenylyltransferase and sulfurtransferase MOCS3 homolog</fullName>
    </recommendedName>
    <alternativeName>
        <fullName evidence="11">UBA4 homolog</fullName>
    </alternativeName>
    <alternativeName>
        <fullName evidence="11">Ubiquitin-like protein activator 4 homolog</fullName>
    </alternativeName>
    <domain>
        <recommendedName>
            <fullName evidence="11">Adenylyltransferase</fullName>
            <ecNumber evidence="11">2.7.7.-</ecNumber>
        </recommendedName>
    </domain>
    <domain>
        <recommendedName>
            <fullName evidence="11">Sulfurtransferase</fullName>
            <ecNumber evidence="11">2.8.1.-</ecNumber>
        </recommendedName>
    </domain>
</protein>
<keyword evidence="6 11" id="KW-0547">Nucleotide-binding</keyword>
<keyword evidence="8 11" id="KW-0067">ATP-binding</keyword>
<keyword evidence="3 11" id="KW-0808">Transferase</keyword>
<dbReference type="EMBL" id="CADEPM010000005">
    <property type="protein sequence ID" value="CAB3405892.1"/>
    <property type="molecule type" value="Genomic_DNA"/>
</dbReference>
<evidence type="ECO:0000256" key="4">
    <source>
        <dbReference type="ARBA" id="ARBA00022694"/>
    </source>
</evidence>
<keyword evidence="5 11" id="KW-0479">Metal-binding</keyword>
<keyword evidence="9 11" id="KW-0501">Molybdenum cofactor biosynthesis</keyword>
<dbReference type="GO" id="GO:0006777">
    <property type="term" value="P:Mo-molybdopterin cofactor biosynthetic process"/>
    <property type="evidence" value="ECO:0007669"/>
    <property type="project" value="UniProtKB-UniRule"/>
</dbReference>
<evidence type="ECO:0000256" key="2">
    <source>
        <dbReference type="ARBA" id="ARBA00022490"/>
    </source>
</evidence>
<dbReference type="SUPFAM" id="SSF69572">
    <property type="entry name" value="Activating enzymes of the ubiquitin-like proteins"/>
    <property type="match status" value="1"/>
</dbReference>
<evidence type="ECO:0000256" key="7">
    <source>
        <dbReference type="ARBA" id="ARBA00022833"/>
    </source>
</evidence>
<feature type="binding site" evidence="11">
    <location>
        <position position="256"/>
    </location>
    <ligand>
        <name>Zn(2+)</name>
        <dbReference type="ChEBI" id="CHEBI:29105"/>
    </ligand>
</feature>
<dbReference type="InterPro" id="IPR001763">
    <property type="entry name" value="Rhodanese-like_dom"/>
</dbReference>
<evidence type="ECO:0000256" key="6">
    <source>
        <dbReference type="ARBA" id="ARBA00022741"/>
    </source>
</evidence>
<dbReference type="InterPro" id="IPR045886">
    <property type="entry name" value="ThiF/MoeB/HesA"/>
</dbReference>
<comment type="caution">
    <text evidence="13">The sequence shown here is derived from an EMBL/GenBank/DDBJ whole genome shotgun (WGS) entry which is preliminary data.</text>
</comment>
<feature type="binding site" evidence="11">
    <location>
        <begin position="136"/>
        <end position="137"/>
    </location>
    <ligand>
        <name>ATP</name>
        <dbReference type="ChEBI" id="CHEBI:30616"/>
    </ligand>
</feature>
<dbReference type="GO" id="GO:0002143">
    <property type="term" value="P:tRNA wobble position uridine thiolation"/>
    <property type="evidence" value="ECO:0007669"/>
    <property type="project" value="InterPro"/>
</dbReference>
<dbReference type="HAMAP" id="MF_03049">
    <property type="entry name" value="MOCS3_Uba4"/>
    <property type="match status" value="1"/>
</dbReference>
<comment type="function">
    <text evidence="11">Plays a central role in 2-thiolation of mcm(5)S(2)U at tRNA wobble positions of cytosolic tRNA(Lys), tRNA(Glu) and tRNA(Gln). Acts by mediating the C-terminal thiocarboxylation of the sulfur carrier URM1. Its N-terminus first activates URM1 as acyl-adenylate (-COAMP), then the persulfide sulfur on the catalytic cysteine is transferred to URM1 to form thiocarboxylation (-COSH) of its C-terminus. The reaction probably involves hydrogen sulfide that is generated from the persulfide intermediate and that acts as nucleophile towards URM1. Subsequently, a transient disulfide bond is formed. Does not use thiosulfate as sulfur donor; NFS1 probably acting as a sulfur donor for thiocarboxylation reactions.</text>
</comment>
<dbReference type="NCBIfam" id="NF004281">
    <property type="entry name" value="PRK05690.1"/>
    <property type="match status" value="1"/>
</dbReference>
<comment type="subcellular location">
    <subcellularLocation>
        <location evidence="1">Cytoplasm</location>
        <location evidence="1">Cytosol</location>
    </subcellularLocation>
</comment>